<keyword evidence="3" id="KW-1185">Reference proteome</keyword>
<organism evidence="2 3">
    <name type="scientific">Lichenicoccus roseus</name>
    <dbReference type="NCBI Taxonomy" id="2683649"/>
    <lineage>
        <taxon>Bacteria</taxon>
        <taxon>Pseudomonadati</taxon>
        <taxon>Pseudomonadota</taxon>
        <taxon>Alphaproteobacteria</taxon>
        <taxon>Acetobacterales</taxon>
        <taxon>Acetobacteraceae</taxon>
        <taxon>Lichenicoccus</taxon>
    </lineage>
</organism>
<evidence type="ECO:0008006" key="4">
    <source>
        <dbReference type="Google" id="ProtNLM"/>
    </source>
</evidence>
<dbReference type="RefSeq" id="WP_138325562.1">
    <property type="nucleotide sequence ID" value="NZ_VCDI01000002.1"/>
</dbReference>
<dbReference type="EMBL" id="VCDI01000002">
    <property type="protein sequence ID" value="TLU73482.1"/>
    <property type="molecule type" value="Genomic_DNA"/>
</dbReference>
<accession>A0A5R9J7D5</accession>
<keyword evidence="1" id="KW-0732">Signal</keyword>
<reference evidence="2 3" key="1">
    <citation type="submission" date="2019-05" db="EMBL/GenBank/DDBJ databases">
        <authorList>
            <person name="Pankratov T."/>
            <person name="Grouzdev D."/>
        </authorList>
    </citation>
    <scope>NUCLEOTIDE SEQUENCE [LARGE SCALE GENOMIC DNA]</scope>
    <source>
        <strain evidence="2 3">KEBCLARHB70R</strain>
    </source>
</reference>
<comment type="caution">
    <text evidence="2">The sequence shown here is derived from an EMBL/GenBank/DDBJ whole genome shotgun (WGS) entry which is preliminary data.</text>
</comment>
<sequence length="151" mass="15480">MRMAALATGLAVSLSTFALPALAARDPGASGPVAGHVTITAKAADIGVGYTWGDGVLRFHGRDYHFSVKGVDVAAVGYSSVTGHGRVYHLRHLHDFDGTYAAADGEATLGNGIGGRVLKNGNGVEIRIDDISKGARLSGAAQGIELKLSPQ</sequence>
<feature type="signal peptide" evidence="1">
    <location>
        <begin position="1"/>
        <end position="23"/>
    </location>
</feature>
<dbReference type="Proteomes" id="UP000305654">
    <property type="component" value="Unassembled WGS sequence"/>
</dbReference>
<evidence type="ECO:0000256" key="1">
    <source>
        <dbReference type="SAM" id="SignalP"/>
    </source>
</evidence>
<name>A0A5R9J7D5_9PROT</name>
<evidence type="ECO:0000313" key="2">
    <source>
        <dbReference type="EMBL" id="TLU73482.1"/>
    </source>
</evidence>
<evidence type="ECO:0000313" key="3">
    <source>
        <dbReference type="Proteomes" id="UP000305654"/>
    </source>
</evidence>
<protein>
    <recommendedName>
        <fullName evidence="4">DUF1134 domain-containing protein</fullName>
    </recommendedName>
</protein>
<proteinExistence type="predicted"/>
<dbReference type="AlphaFoldDB" id="A0A5R9J7D5"/>
<gene>
    <name evidence="2" type="ORF">FE263_08850</name>
</gene>
<feature type="chain" id="PRO_5024322738" description="DUF1134 domain-containing protein" evidence="1">
    <location>
        <begin position="24"/>
        <end position="151"/>
    </location>
</feature>
<dbReference type="OrthoDB" id="8241374at2"/>